<dbReference type="Gene3D" id="1.25.40.20">
    <property type="entry name" value="Ankyrin repeat-containing domain"/>
    <property type="match status" value="2"/>
</dbReference>
<evidence type="ECO:0000256" key="2">
    <source>
        <dbReference type="ARBA" id="ARBA00023043"/>
    </source>
</evidence>
<protein>
    <submittedName>
        <fullName evidence="4">Euchromatic histone-lysine N-methyltransferase protein</fullName>
        <ecNumber evidence="4">2.1.1.43</ecNumber>
    </submittedName>
</protein>
<keyword evidence="4" id="KW-0808">Transferase</keyword>
<evidence type="ECO:0000313" key="4">
    <source>
        <dbReference type="EMBL" id="ERJ11386.1"/>
    </source>
</evidence>
<feature type="repeat" description="ANK" evidence="3">
    <location>
        <begin position="68"/>
        <end position="100"/>
    </location>
</feature>
<dbReference type="Proteomes" id="UP000005707">
    <property type="component" value="Unassembled WGS sequence"/>
</dbReference>
<dbReference type="SUPFAM" id="SSF48403">
    <property type="entry name" value="Ankyrin repeat"/>
    <property type="match status" value="1"/>
</dbReference>
<sequence length="165" mass="18644">MKTKNEKLFEACITGNVSDLKQAIEACDDLNIKNEEGQTPLCIVAKCRYDLVKLLVLKGADVNLQSDEKISPLHWAVEYDNEEIVEYLLSKDADIYSRDHLYETPLHWAAWTGHHKPASLLLAQGANPLAENSGGFTPLDLAKRQGHQKVVTLFEEKLYHTRDVK</sequence>
<evidence type="ECO:0000256" key="3">
    <source>
        <dbReference type="PROSITE-ProRule" id="PRU00023"/>
    </source>
</evidence>
<evidence type="ECO:0000256" key="1">
    <source>
        <dbReference type="ARBA" id="ARBA00022737"/>
    </source>
</evidence>
<dbReference type="OrthoDB" id="5657095at2"/>
<dbReference type="EMBL" id="AFNU02000011">
    <property type="protein sequence ID" value="ERJ11386.1"/>
    <property type="molecule type" value="Genomic_DNA"/>
</dbReference>
<dbReference type="AlphaFoldDB" id="U2E936"/>
<dbReference type="InParanoid" id="U2E936"/>
<dbReference type="InterPro" id="IPR036770">
    <property type="entry name" value="Ankyrin_rpt-contain_sf"/>
</dbReference>
<dbReference type="RefSeq" id="WP_008826572.1">
    <property type="nucleotide sequence ID" value="NZ_AFNU02000011.1"/>
</dbReference>
<organism evidence="4 5">
    <name type="scientific">Haloplasma contractile SSD-17B</name>
    <dbReference type="NCBI Taxonomy" id="1033810"/>
    <lineage>
        <taxon>Bacteria</taxon>
        <taxon>Bacillati</taxon>
        <taxon>Mycoplasmatota</taxon>
        <taxon>Mollicutes</taxon>
        <taxon>Haloplasmatales</taxon>
        <taxon>Haloplasmataceae</taxon>
        <taxon>Haloplasma</taxon>
    </lineage>
</organism>
<name>U2E936_9MOLU</name>
<keyword evidence="1" id="KW-0677">Repeat</keyword>
<accession>U2E936</accession>
<dbReference type="GO" id="GO:0032259">
    <property type="term" value="P:methylation"/>
    <property type="evidence" value="ECO:0007669"/>
    <property type="project" value="UniProtKB-KW"/>
</dbReference>
<dbReference type="PANTHER" id="PTHR24171:SF9">
    <property type="entry name" value="ANKYRIN REPEAT DOMAIN-CONTAINING PROTEIN 39"/>
    <property type="match status" value="1"/>
</dbReference>
<evidence type="ECO:0000313" key="5">
    <source>
        <dbReference type="Proteomes" id="UP000005707"/>
    </source>
</evidence>
<gene>
    <name evidence="4" type="ORF">HLPCO_002508</name>
</gene>
<dbReference type="eggNOG" id="COG0666">
    <property type="taxonomic scope" value="Bacteria"/>
</dbReference>
<dbReference type="SMART" id="SM00248">
    <property type="entry name" value="ANK"/>
    <property type="match status" value="4"/>
</dbReference>
<dbReference type="EC" id="2.1.1.43" evidence="4"/>
<proteinExistence type="predicted"/>
<dbReference type="GO" id="GO:0008168">
    <property type="term" value="F:methyltransferase activity"/>
    <property type="evidence" value="ECO:0007669"/>
    <property type="project" value="UniProtKB-KW"/>
</dbReference>
<comment type="caution">
    <text evidence="4">The sequence shown here is derived from an EMBL/GenBank/DDBJ whole genome shotgun (WGS) entry which is preliminary data.</text>
</comment>
<keyword evidence="5" id="KW-1185">Reference proteome</keyword>
<reference evidence="4 5" key="2">
    <citation type="journal article" date="2013" name="PLoS ONE">
        <title>INDIGO - INtegrated Data Warehouse of MIcrobial GenOmes with Examples from the Red Sea Extremophiles.</title>
        <authorList>
            <person name="Alam I."/>
            <person name="Antunes A."/>
            <person name="Kamau A.A."/>
            <person name="Ba Alawi W."/>
            <person name="Kalkatawi M."/>
            <person name="Stingl U."/>
            <person name="Bajic V.B."/>
        </authorList>
    </citation>
    <scope>NUCLEOTIDE SEQUENCE [LARGE SCALE GENOMIC DNA]</scope>
    <source>
        <strain evidence="4 5">SSD-17B</strain>
    </source>
</reference>
<dbReference type="PANTHER" id="PTHR24171">
    <property type="entry name" value="ANKYRIN REPEAT DOMAIN-CONTAINING PROTEIN 39-RELATED"/>
    <property type="match status" value="1"/>
</dbReference>
<keyword evidence="4" id="KW-0489">Methyltransferase</keyword>
<dbReference type="InterPro" id="IPR002110">
    <property type="entry name" value="Ankyrin_rpt"/>
</dbReference>
<dbReference type="PROSITE" id="PS50088">
    <property type="entry name" value="ANK_REPEAT"/>
    <property type="match status" value="2"/>
</dbReference>
<reference evidence="4 5" key="1">
    <citation type="journal article" date="2011" name="J. Bacteriol.">
        <title>Genome sequence of Haloplasma contractile, an unusual contractile bacterium from a deep-sea anoxic brine lake.</title>
        <authorList>
            <person name="Antunes A."/>
            <person name="Alam I."/>
            <person name="El Dorry H."/>
            <person name="Siam R."/>
            <person name="Robertson A."/>
            <person name="Bajic V.B."/>
            <person name="Stingl U."/>
        </authorList>
    </citation>
    <scope>NUCLEOTIDE SEQUENCE [LARGE SCALE GENOMIC DNA]</scope>
    <source>
        <strain evidence="4 5">SSD-17B</strain>
    </source>
</reference>
<dbReference type="PROSITE" id="PS50297">
    <property type="entry name" value="ANK_REP_REGION"/>
    <property type="match status" value="2"/>
</dbReference>
<feature type="repeat" description="ANK" evidence="3">
    <location>
        <begin position="101"/>
        <end position="133"/>
    </location>
</feature>
<dbReference type="Pfam" id="PF12796">
    <property type="entry name" value="Ank_2"/>
    <property type="match status" value="2"/>
</dbReference>
<keyword evidence="2 3" id="KW-0040">ANK repeat</keyword>
<dbReference type="STRING" id="1033810.HLPCO_002508"/>